<proteinExistence type="predicted"/>
<dbReference type="RefSeq" id="WP_079686488.1">
    <property type="nucleotide sequence ID" value="NZ_FUZU01000001.1"/>
</dbReference>
<keyword evidence="2" id="KW-1185">Reference proteome</keyword>
<dbReference type="Proteomes" id="UP000190961">
    <property type="component" value="Unassembled WGS sequence"/>
</dbReference>
<sequence length="84" mass="9632">MNYYKLENRTMDLEFLNNVSVSCRVVMREKENIEAGQELIVMLSTGAKYKGKIIQVDLIPMGNYTIGEIAHCAAGAMMLYYIYR</sequence>
<organism evidence="1 2">
    <name type="scientific">Ohtaekwangia koreensis</name>
    <dbReference type="NCBI Taxonomy" id="688867"/>
    <lineage>
        <taxon>Bacteria</taxon>
        <taxon>Pseudomonadati</taxon>
        <taxon>Bacteroidota</taxon>
        <taxon>Cytophagia</taxon>
        <taxon>Cytophagales</taxon>
        <taxon>Fulvivirgaceae</taxon>
        <taxon>Ohtaekwangia</taxon>
    </lineage>
</organism>
<dbReference type="EMBL" id="FUZU01000001">
    <property type="protein sequence ID" value="SKC60749.1"/>
    <property type="molecule type" value="Genomic_DNA"/>
</dbReference>
<evidence type="ECO:0000313" key="2">
    <source>
        <dbReference type="Proteomes" id="UP000190961"/>
    </source>
</evidence>
<protein>
    <submittedName>
        <fullName evidence="1">Uncharacterized protein</fullName>
    </submittedName>
</protein>
<name>A0A1T5KB82_9BACT</name>
<reference evidence="1 2" key="1">
    <citation type="submission" date="2017-02" db="EMBL/GenBank/DDBJ databases">
        <authorList>
            <person name="Peterson S.W."/>
        </authorList>
    </citation>
    <scope>NUCLEOTIDE SEQUENCE [LARGE SCALE GENOMIC DNA]</scope>
    <source>
        <strain evidence="1 2">DSM 25262</strain>
    </source>
</reference>
<gene>
    <name evidence="1" type="ORF">SAMN05660236_1988</name>
</gene>
<evidence type="ECO:0000313" key="1">
    <source>
        <dbReference type="EMBL" id="SKC60749.1"/>
    </source>
</evidence>
<dbReference type="AlphaFoldDB" id="A0A1T5KB82"/>
<accession>A0A1T5KB82</accession>